<keyword evidence="1 5" id="KW-0378">Hydrolase</keyword>
<protein>
    <submittedName>
        <fullName evidence="5">Alpha/beta hydrolase</fullName>
    </submittedName>
</protein>
<dbReference type="GO" id="GO:0008236">
    <property type="term" value="F:serine-type peptidase activity"/>
    <property type="evidence" value="ECO:0007669"/>
    <property type="project" value="InterPro"/>
</dbReference>
<feature type="signal peptide" evidence="3">
    <location>
        <begin position="1"/>
        <end position="21"/>
    </location>
</feature>
<dbReference type="AlphaFoldDB" id="A0A4S8NPA9"/>
<evidence type="ECO:0000259" key="4">
    <source>
        <dbReference type="Pfam" id="PF00326"/>
    </source>
</evidence>
<sequence length="282" mass="28774">MKRRSLLALGAGAVAAGLAGCADQDSQDQPDGEESDVRDEPAGERIDYGPDPSQYGELHRPAGATRGVVVVVHGGYWSASYGLELGTPLAEDLARRGWLAWNVEYRRIGAGPGGGGGARATVDDVAAAVAVLRELPDWTDGWPVVGLGHSAGGHLITCVAGLSGNGGLTAVVSQAGVLDLRAAHREGLGGGAVEAFLGHPPGPDDIALDPVQRVPLAIPVTCVHGTADRVVPLTQSTSYVDTARAAGAVAELVEVPGDHFDVIDPTTPAWAEIVTVLATAGR</sequence>
<dbReference type="PANTHER" id="PTHR48081:SF33">
    <property type="entry name" value="KYNURENINE FORMAMIDASE"/>
    <property type="match status" value="1"/>
</dbReference>
<dbReference type="InterPro" id="IPR050300">
    <property type="entry name" value="GDXG_lipolytic_enzyme"/>
</dbReference>
<dbReference type="Gene3D" id="3.40.50.1820">
    <property type="entry name" value="alpha/beta hydrolase"/>
    <property type="match status" value="1"/>
</dbReference>
<feature type="chain" id="PRO_5039687155" evidence="3">
    <location>
        <begin position="22"/>
        <end position="282"/>
    </location>
</feature>
<comment type="caution">
    <text evidence="5">The sequence shown here is derived from an EMBL/GenBank/DDBJ whole genome shotgun (WGS) entry which is preliminary data.</text>
</comment>
<keyword evidence="6" id="KW-1185">Reference proteome</keyword>
<dbReference type="EMBL" id="STGW01000001">
    <property type="protein sequence ID" value="THV18092.1"/>
    <property type="molecule type" value="Genomic_DNA"/>
</dbReference>
<feature type="region of interest" description="Disordered" evidence="2">
    <location>
        <begin position="20"/>
        <end position="59"/>
    </location>
</feature>
<evidence type="ECO:0000256" key="3">
    <source>
        <dbReference type="SAM" id="SignalP"/>
    </source>
</evidence>
<evidence type="ECO:0000313" key="5">
    <source>
        <dbReference type="EMBL" id="THV18092.1"/>
    </source>
</evidence>
<dbReference type="PANTHER" id="PTHR48081">
    <property type="entry name" value="AB HYDROLASE SUPERFAMILY PROTEIN C4A8.06C"/>
    <property type="match status" value="1"/>
</dbReference>
<dbReference type="RefSeq" id="WP_136560807.1">
    <property type="nucleotide sequence ID" value="NZ_BAABLS010000004.1"/>
</dbReference>
<dbReference type="InterPro" id="IPR029058">
    <property type="entry name" value="AB_hydrolase_fold"/>
</dbReference>
<gene>
    <name evidence="5" type="ORF">E9934_00035</name>
</gene>
<reference evidence="5 6" key="1">
    <citation type="journal article" date="2009" name="Int. J. Syst. Evol. Microbiol.">
        <title>Nocardioides caeni sp. nov., isolated from wastewater.</title>
        <authorList>
            <person name="Yoon J.H."/>
            <person name="Kang S.J."/>
            <person name="Park S."/>
            <person name="Kim W."/>
            <person name="Oh T.K."/>
        </authorList>
    </citation>
    <scope>NUCLEOTIDE SEQUENCE [LARGE SCALE GENOMIC DNA]</scope>
    <source>
        <strain evidence="5 6">DSM 23134</strain>
    </source>
</reference>
<evidence type="ECO:0000256" key="2">
    <source>
        <dbReference type="SAM" id="MobiDB-lite"/>
    </source>
</evidence>
<evidence type="ECO:0000313" key="6">
    <source>
        <dbReference type="Proteomes" id="UP000307087"/>
    </source>
</evidence>
<proteinExistence type="predicted"/>
<dbReference type="Pfam" id="PF00326">
    <property type="entry name" value="Peptidase_S9"/>
    <property type="match status" value="1"/>
</dbReference>
<dbReference type="SUPFAM" id="SSF53474">
    <property type="entry name" value="alpha/beta-Hydrolases"/>
    <property type="match status" value="1"/>
</dbReference>
<feature type="compositionally biased region" description="Basic and acidic residues" evidence="2">
    <location>
        <begin position="38"/>
        <end position="48"/>
    </location>
</feature>
<dbReference type="Proteomes" id="UP000307087">
    <property type="component" value="Unassembled WGS sequence"/>
</dbReference>
<organism evidence="5 6">
    <name type="scientific">Nocardioides caeni</name>
    <dbReference type="NCBI Taxonomy" id="574700"/>
    <lineage>
        <taxon>Bacteria</taxon>
        <taxon>Bacillati</taxon>
        <taxon>Actinomycetota</taxon>
        <taxon>Actinomycetes</taxon>
        <taxon>Propionibacteriales</taxon>
        <taxon>Nocardioidaceae</taxon>
        <taxon>Nocardioides</taxon>
    </lineage>
</organism>
<keyword evidence="3" id="KW-0732">Signal</keyword>
<dbReference type="GO" id="GO:0006508">
    <property type="term" value="P:proteolysis"/>
    <property type="evidence" value="ECO:0007669"/>
    <property type="project" value="InterPro"/>
</dbReference>
<dbReference type="PROSITE" id="PS51257">
    <property type="entry name" value="PROKAR_LIPOPROTEIN"/>
    <property type="match status" value="1"/>
</dbReference>
<evidence type="ECO:0000256" key="1">
    <source>
        <dbReference type="ARBA" id="ARBA00022801"/>
    </source>
</evidence>
<dbReference type="OrthoDB" id="255603at2"/>
<feature type="domain" description="Peptidase S9 prolyl oligopeptidase catalytic" evidence="4">
    <location>
        <begin position="120"/>
        <end position="257"/>
    </location>
</feature>
<name>A0A4S8NPA9_9ACTN</name>
<accession>A0A4S8NPA9</accession>
<dbReference type="InterPro" id="IPR001375">
    <property type="entry name" value="Peptidase_S9_cat"/>
</dbReference>
<feature type="compositionally biased region" description="Acidic residues" evidence="2">
    <location>
        <begin position="25"/>
        <end position="37"/>
    </location>
</feature>